<dbReference type="Pfam" id="PF07554">
    <property type="entry name" value="FIVAR"/>
    <property type="match status" value="3"/>
</dbReference>
<name>A0ABR7ITT5_9CLOT</name>
<dbReference type="InterPro" id="IPR015914">
    <property type="entry name" value="PAPs_N"/>
</dbReference>
<evidence type="ECO:0000259" key="6">
    <source>
        <dbReference type="Pfam" id="PF16656"/>
    </source>
</evidence>
<dbReference type="RefSeq" id="WP_186997038.1">
    <property type="nucleotide sequence ID" value="NZ_JACOQK010000001.1"/>
</dbReference>
<dbReference type="InterPro" id="IPR008965">
    <property type="entry name" value="CBM2/CBM3_carb-bd_dom_sf"/>
</dbReference>
<dbReference type="Pfam" id="PF00149">
    <property type="entry name" value="Metallophos"/>
    <property type="match status" value="1"/>
</dbReference>
<feature type="domain" description="Phosphodiester glycosidase" evidence="5">
    <location>
        <begin position="248"/>
        <end position="407"/>
    </location>
</feature>
<dbReference type="EMBL" id="JACOQK010000001">
    <property type="protein sequence ID" value="MBC5788550.1"/>
    <property type="molecule type" value="Genomic_DNA"/>
</dbReference>
<feature type="region of interest" description="Disordered" evidence="2">
    <location>
        <begin position="771"/>
        <end position="790"/>
    </location>
</feature>
<dbReference type="InterPro" id="IPR004843">
    <property type="entry name" value="Calcineurin-like_PHP"/>
</dbReference>
<evidence type="ECO:0000256" key="3">
    <source>
        <dbReference type="SAM" id="Phobius"/>
    </source>
</evidence>
<dbReference type="InterPro" id="IPR039331">
    <property type="entry name" value="PAPs-like"/>
</dbReference>
<evidence type="ECO:0000259" key="4">
    <source>
        <dbReference type="Pfam" id="PF00149"/>
    </source>
</evidence>
<evidence type="ECO:0000313" key="7">
    <source>
        <dbReference type="EMBL" id="MBC5788550.1"/>
    </source>
</evidence>
<keyword evidence="3" id="KW-0812">Transmembrane</keyword>
<evidence type="ECO:0000256" key="2">
    <source>
        <dbReference type="SAM" id="MobiDB-lite"/>
    </source>
</evidence>
<evidence type="ECO:0000259" key="5">
    <source>
        <dbReference type="Pfam" id="PF09992"/>
    </source>
</evidence>
<dbReference type="Pfam" id="PF16656">
    <property type="entry name" value="Pur_ac_phosph_N"/>
    <property type="match status" value="1"/>
</dbReference>
<sequence>MKVKEVVKKFSVVVMSAAILVSSLNIGLIASATSEKIGMGDINFSWSREIYNDVSLSHIMSENESGIQKAYTTEFNPTTCEVKPVLNYGDYVMGGDIMSDMISQVEQNGDKVVFAINGDAYDTSNGVSNGLMIKNGLLISTSNGSEAVGFKQDGTVIYGSTNLNIKATTGDTTIPIAHVNKERKLDTSNVYLLTEQFDKATRSTQPGVEVVLNVTTDGYQGVQIGKSITATVESVNQVAANPDKNNTPIGKGQIVLSVHSDSSQYATLSGLSKGQELTIDVQNNNADVDWSQAQQALGIFHVLMKDGVINESALSDTAVHPRTVFGTKADGTVVLFQCDGRQPGFADGMTFTEIVDYMKSLDCVNIFNFDGGGSSTIAVTLPGDEEATILNRPSDGNERANCNALLFVATSEPVEGNPVQKLHVYPDTTEGYGTKTLLLENGKLGFRVGATDNNYHYTTVDPENLVYTTEGDIGTIEQDGVLTAASGTHEGKVIVSTKDGSAKGEIEVSTVDSITKLTADRSILSVAPSGTTQLSFTAEYNGIPVELTSEALSFELSDSSLGSIQSDGTFIAADTQGTGELRVSYKDYSLVIPVEIGKLPVLLNDFEQPLEETGWMWRYTNPQNGGSGKMSINYDERFVRTGDGSLRIDYDFATKPVTGTIAIEAGPKDTFYLEGQPKAIGCWVYGDGNGAWLRIQLAPAAYVGDTYVDWVGWKYIETEIPSTASFPYQLVYGVRLLCTPTTPVQNKKGTIYVDGLRAVYDFKNDDTKAPELVPGTEVTPADGATNVGHQPDISMTVYDPAAEGEPYTGINTERTKLWINGKVMDNVLHEVQPDGSVKINYIPSALTSLRSGLNKIKYRVEDNAGNKFFKEWSFTVEGYNVNLEEIKPEGEKASAGSTFDYIINANDYKNFEQFDLDLSYNPEYVTLVSATPDSRVTVQNQEIDEETGSIKYTLTGMKDLAKDENNPLVKLRFQVQQNAGGLTGITVNKAVVRETGEVEGTDLVLEGYDKEIAFKYTLSWNGSTVGGQTTLTVKDSEGNPVPNIGFQVTKDGQEVALEGVTNENGQLETSLFGSYPAGSNFEVWVKDQDGALSNRVEIPVFESLGSPDPSKIVVTTGEDPSTSVGISWETSLDITQGNIVIGKQSDLSDGRTIAATNKTILTTLNSYDRNYQAWDVSVNDLEPDTTYYYKVGQGEHYSEVKSFTTTPAAGNDVTIGFYGDIQGAYNRFPDAIESLKSLYPDIDMSLIAGDVSDNGHIYTDWSSIDSNFGSYLSSGIWAATIGNHDSYFDAQTFTSFFNGPSNGTYSTPRNYWFTVGDMVIYNLDTEAVYSYDPDFSGQIAKMKEVFNNSDKTYKVVLMHRSSYPLNYDEADVRELHTTFDELGVDLVLSGHDHIYSRTEMYNGEKVTDGQQGTMYIVGGCSSGSKFYDADSNGRPWQDVVYDENNPVFSVLKQRDGKLYFEAYAMENGETKMIDSVEIQSHSLKQVDKTILNSVIDYAEDAADSPEFDNVIADVQKSFTLALENAKAVAADDTAVQTEVDAAWQALLTEIHKLGFVKGDITSLETLVKLAETYDMNDFVEAGQKEFQDALNAAQAIIADKDNAMAGEIETAETNLLNAMLNLRYKADKSILEKVISEANEVDASTYTAESYAVLTAAVAEANAVMKNENATQKEVDTAVQSVQTALDGLVAVDGTASEETISSTDDVAIQTGQKSTTTKSKAAKTGDVTPIAGAAALVVAGVAVLLLQKKK</sequence>
<gene>
    <name evidence="7" type="ORF">H8Z77_11095</name>
</gene>
<keyword evidence="1" id="KW-0732">Signal</keyword>
<dbReference type="PANTHER" id="PTHR22953">
    <property type="entry name" value="ACID PHOSPHATASE RELATED"/>
    <property type="match status" value="1"/>
</dbReference>
<dbReference type="Gene3D" id="2.60.40.680">
    <property type="match status" value="1"/>
</dbReference>
<feature type="transmembrane region" description="Helical" evidence="3">
    <location>
        <begin position="1728"/>
        <end position="1747"/>
    </location>
</feature>
<keyword evidence="7" id="KW-0378">Hydrolase</keyword>
<keyword evidence="7" id="KW-0326">Glycosidase</keyword>
<dbReference type="Gene3D" id="1.20.1270.70">
    <property type="entry name" value="Designed single chain three-helix bundle"/>
    <property type="match status" value="1"/>
</dbReference>
<dbReference type="SUPFAM" id="SSF56300">
    <property type="entry name" value="Metallo-dependent phosphatases"/>
    <property type="match status" value="1"/>
</dbReference>
<dbReference type="InterPro" id="IPR018711">
    <property type="entry name" value="NAGPA"/>
</dbReference>
<dbReference type="SUPFAM" id="SSF49384">
    <property type="entry name" value="Carbohydrate-binding domain"/>
    <property type="match status" value="1"/>
</dbReference>
<evidence type="ECO:0000313" key="8">
    <source>
        <dbReference type="Proteomes" id="UP000649151"/>
    </source>
</evidence>
<dbReference type="Gene3D" id="3.60.21.10">
    <property type="match status" value="1"/>
</dbReference>
<feature type="domain" description="Purple acid phosphatase N-terminal" evidence="6">
    <location>
        <begin position="1109"/>
        <end position="1205"/>
    </location>
</feature>
<feature type="domain" description="Calcineurin-like phosphoesterase" evidence="4">
    <location>
        <begin position="1214"/>
        <end position="1395"/>
    </location>
</feature>
<organism evidence="7 8">
    <name type="scientific">Clostridium facile</name>
    <dbReference type="NCBI Taxonomy" id="2763035"/>
    <lineage>
        <taxon>Bacteria</taxon>
        <taxon>Bacillati</taxon>
        <taxon>Bacillota</taxon>
        <taxon>Clostridia</taxon>
        <taxon>Eubacteriales</taxon>
        <taxon>Clostridiaceae</taxon>
        <taxon>Clostridium</taxon>
    </lineage>
</organism>
<dbReference type="SUPFAM" id="SSF49363">
    <property type="entry name" value="Purple acid phosphatase, N-terminal domain"/>
    <property type="match status" value="1"/>
</dbReference>
<dbReference type="Gene3D" id="1.20.1270.90">
    <property type="entry name" value="AF1782-like"/>
    <property type="match status" value="2"/>
</dbReference>
<evidence type="ECO:0000256" key="1">
    <source>
        <dbReference type="ARBA" id="ARBA00022729"/>
    </source>
</evidence>
<protein>
    <submittedName>
        <fullName evidence="7">Phosphodiester glycosidase family protein</fullName>
    </submittedName>
</protein>
<comment type="caution">
    <text evidence="7">The sequence shown here is derived from an EMBL/GenBank/DDBJ whole genome shotgun (WGS) entry which is preliminary data.</text>
</comment>
<dbReference type="Pfam" id="PF09992">
    <property type="entry name" value="NAGPA"/>
    <property type="match status" value="1"/>
</dbReference>
<dbReference type="CDD" id="cd08547">
    <property type="entry name" value="Type_II_cohesin"/>
    <property type="match status" value="1"/>
</dbReference>
<keyword evidence="3" id="KW-1133">Transmembrane helix</keyword>
<dbReference type="Proteomes" id="UP000649151">
    <property type="component" value="Unassembled WGS sequence"/>
</dbReference>
<dbReference type="GO" id="GO:0016798">
    <property type="term" value="F:hydrolase activity, acting on glycosyl bonds"/>
    <property type="evidence" value="ECO:0007669"/>
    <property type="project" value="UniProtKB-KW"/>
</dbReference>
<accession>A0ABR7ITT5</accession>
<feature type="transmembrane region" description="Helical" evidence="3">
    <location>
        <begin position="12"/>
        <end position="32"/>
    </location>
</feature>
<keyword evidence="8" id="KW-1185">Reference proteome</keyword>
<dbReference type="InterPro" id="IPR029052">
    <property type="entry name" value="Metallo-depent_PP-like"/>
</dbReference>
<reference evidence="7 8" key="1">
    <citation type="submission" date="2020-08" db="EMBL/GenBank/DDBJ databases">
        <title>Genome public.</title>
        <authorList>
            <person name="Liu C."/>
            <person name="Sun Q."/>
        </authorList>
    </citation>
    <scope>NUCLEOTIDE SEQUENCE [LARGE SCALE GENOMIC DNA]</scope>
    <source>
        <strain evidence="7 8">NSJ-27</strain>
    </source>
</reference>
<dbReference type="PANTHER" id="PTHR22953:SF153">
    <property type="entry name" value="PURPLE ACID PHOSPHATASE"/>
    <property type="match status" value="1"/>
</dbReference>
<dbReference type="Gene3D" id="2.60.40.380">
    <property type="entry name" value="Purple acid phosphatase-like, N-terminal"/>
    <property type="match status" value="1"/>
</dbReference>
<keyword evidence="3" id="KW-0472">Membrane</keyword>
<proteinExistence type="predicted"/>
<dbReference type="InterPro" id="IPR008963">
    <property type="entry name" value="Purple_acid_Pase-like_N"/>
</dbReference>